<dbReference type="AlphaFoldDB" id="A0A7X2D171"/>
<keyword evidence="1" id="KW-1133">Transmembrane helix</keyword>
<dbReference type="InterPro" id="IPR047776">
    <property type="entry name" value="ABC_SBP_TrpX-like"/>
</dbReference>
<keyword evidence="3" id="KW-1185">Reference proteome</keyword>
<dbReference type="InterPro" id="IPR028082">
    <property type="entry name" value="Peripla_BP_I"/>
</dbReference>
<keyword evidence="1" id="KW-0472">Membrane</keyword>
<feature type="transmembrane region" description="Helical" evidence="1">
    <location>
        <begin position="6"/>
        <end position="24"/>
    </location>
</feature>
<organism evidence="2 3">
    <name type="scientific">Lactococcus hircilactis</name>
    <dbReference type="NCBI Taxonomy" id="1494462"/>
    <lineage>
        <taxon>Bacteria</taxon>
        <taxon>Bacillati</taxon>
        <taxon>Bacillota</taxon>
        <taxon>Bacilli</taxon>
        <taxon>Lactobacillales</taxon>
        <taxon>Streptococcaceae</taxon>
        <taxon>Lactococcus</taxon>
    </lineage>
</organism>
<dbReference type="Pfam" id="PF04392">
    <property type="entry name" value="ABC_sub_bind"/>
    <property type="match status" value="1"/>
</dbReference>
<evidence type="ECO:0000313" key="2">
    <source>
        <dbReference type="EMBL" id="MQW38785.1"/>
    </source>
</evidence>
<gene>
    <name evidence="2" type="ORF">GHI93_02320</name>
</gene>
<dbReference type="OrthoDB" id="9776955at2"/>
<evidence type="ECO:0000256" key="1">
    <source>
        <dbReference type="SAM" id="Phobius"/>
    </source>
</evidence>
<reference evidence="2 3" key="1">
    <citation type="submission" date="2019-10" db="EMBL/GenBank/DDBJ databases">
        <authorList>
            <person name="Dong K."/>
        </authorList>
    </citation>
    <scope>NUCLEOTIDE SEQUENCE [LARGE SCALE GENOMIC DNA]</scope>
    <source>
        <strain evidence="2 3">DSM 28960</strain>
    </source>
</reference>
<dbReference type="InterPro" id="IPR007487">
    <property type="entry name" value="ABC_transpt-TYRBP-like"/>
</dbReference>
<sequence>MKNKKMIIAIVIIVIIAIVAVIYPKITTKKSANKEVKIGILQFVTHPALDAITKGAKDELKKEGYADAKINFYNGEADQSKLQTMSSQLVQEKNDVLIGIATPAAQALANATSQTPIVMGAVTDPVGANLVKNVRHPKGNITGVSDRFPVAKEIKLMKEILPNLKTVGVLYTSSEANSKSQVESFTKAAKENGLTVKTYAIASSNDITTTVNVASKEVQAFYIGNDNTIASAFNNVLQITNAAKIPVFPSVDTMVTQGGLAAVSINQRELGIQTGKIAAALLKGKKVSQIPVDFYDHTTPIINTKAAQALQITIPKSVLDQSTKTK</sequence>
<dbReference type="EMBL" id="WITJ01000003">
    <property type="protein sequence ID" value="MQW38785.1"/>
    <property type="molecule type" value="Genomic_DNA"/>
</dbReference>
<keyword evidence="1" id="KW-0812">Transmembrane</keyword>
<dbReference type="RefSeq" id="WP_153495229.1">
    <property type="nucleotide sequence ID" value="NZ_CBCRWP010000001.1"/>
</dbReference>
<dbReference type="NCBIfam" id="NF041285">
    <property type="entry name" value="ABC_SBP_TrpX"/>
    <property type="match status" value="1"/>
</dbReference>
<name>A0A7X2D171_9LACT</name>
<dbReference type="Gene3D" id="3.40.50.2300">
    <property type="match status" value="2"/>
</dbReference>
<proteinExistence type="predicted"/>
<dbReference type="PANTHER" id="PTHR35271">
    <property type="entry name" value="ABC TRANSPORTER, SUBSTRATE-BINDING LIPOPROTEIN-RELATED"/>
    <property type="match status" value="1"/>
</dbReference>
<dbReference type="Proteomes" id="UP000439550">
    <property type="component" value="Unassembled WGS sequence"/>
</dbReference>
<dbReference type="PANTHER" id="PTHR35271:SF1">
    <property type="entry name" value="ABC TRANSPORTER, SUBSTRATE-BINDING LIPOPROTEIN"/>
    <property type="match status" value="1"/>
</dbReference>
<comment type="caution">
    <text evidence="2">The sequence shown here is derived from an EMBL/GenBank/DDBJ whole genome shotgun (WGS) entry which is preliminary data.</text>
</comment>
<accession>A0A7X2D171</accession>
<evidence type="ECO:0000313" key="3">
    <source>
        <dbReference type="Proteomes" id="UP000439550"/>
    </source>
</evidence>
<dbReference type="CDD" id="cd06325">
    <property type="entry name" value="PBP1_ABC_unchar_transporter"/>
    <property type="match status" value="1"/>
</dbReference>
<dbReference type="SUPFAM" id="SSF53822">
    <property type="entry name" value="Periplasmic binding protein-like I"/>
    <property type="match status" value="1"/>
</dbReference>
<protein>
    <submittedName>
        <fullName evidence="2">Peptide ABC transporter substrate-binding protein</fullName>
    </submittedName>
</protein>